<dbReference type="PROSITE" id="PS50893">
    <property type="entry name" value="ABC_TRANSPORTER_2"/>
    <property type="match status" value="2"/>
</dbReference>
<dbReference type="InterPro" id="IPR050095">
    <property type="entry name" value="ECF_ABC_transporter_ATP-bd"/>
</dbReference>
<evidence type="ECO:0000259" key="9">
    <source>
        <dbReference type="PROSITE" id="PS50893"/>
    </source>
</evidence>
<keyword evidence="6 10" id="KW-0067">ATP-binding</keyword>
<organism evidence="10 11">
    <name type="scientific">Terrilactibacillus tamarindi</name>
    <dbReference type="NCBI Taxonomy" id="2599694"/>
    <lineage>
        <taxon>Bacteria</taxon>
        <taxon>Bacillati</taxon>
        <taxon>Bacillota</taxon>
        <taxon>Bacilli</taxon>
        <taxon>Bacillales</taxon>
        <taxon>Bacillaceae</taxon>
        <taxon>Terrilactibacillus</taxon>
    </lineage>
</organism>
<evidence type="ECO:0000256" key="6">
    <source>
        <dbReference type="ARBA" id="ARBA00022840"/>
    </source>
</evidence>
<dbReference type="Gene3D" id="3.40.50.300">
    <property type="entry name" value="P-loop containing nucleotide triphosphate hydrolases"/>
    <property type="match status" value="2"/>
</dbReference>
<reference evidence="10 11" key="1">
    <citation type="submission" date="2019-11" db="EMBL/GenBank/DDBJ databases">
        <title>Terrilactibacillus tamarindus sp. nov. BCM23-1 isolated from bark of Tamarindus indica.</title>
        <authorList>
            <person name="Kingkaew E."/>
            <person name="Tanasupawat S."/>
        </authorList>
    </citation>
    <scope>NUCLEOTIDE SEQUENCE [LARGE SCALE GENOMIC DNA]</scope>
    <source>
        <strain evidence="10 11">BCM23-1</strain>
    </source>
</reference>
<keyword evidence="7" id="KW-1278">Translocase</keyword>
<dbReference type="Proteomes" id="UP000440978">
    <property type="component" value="Unassembled WGS sequence"/>
</dbReference>
<dbReference type="OrthoDB" id="501320at2"/>
<evidence type="ECO:0000313" key="11">
    <source>
        <dbReference type="Proteomes" id="UP000440978"/>
    </source>
</evidence>
<dbReference type="InterPro" id="IPR017871">
    <property type="entry name" value="ABC_transporter-like_CS"/>
</dbReference>
<comment type="similarity">
    <text evidence="2">Belongs to the ABC transporter superfamily.</text>
</comment>
<keyword evidence="5" id="KW-0547">Nucleotide-binding</keyword>
<sequence length="483" mass="55411">MSLTNREAFGVTDLRLVFPKEKDLFLKDLTFQYHQGEKILFLGPSGCGKSTLLQVLSGLIPNSIEIPIKTKDSRIPKRCGIIFQDPETQFCMPYVDEEIAFVLENQQVPKDDMKDLIDQYLTAVGLKLNHRHQLISTLSGGMKQRLAVASVLALKPDVLFLDEPTALLDPKGTEDLWKTVQTISKDKTLIIVEHKIDHVIDFVDRIVLFNFNGQIIADGPKELIFNQYKSELRQYGIWHPGIWEETFPEEEILKLPQEVSTDPRLILKNFRAYRGKQVKFEVSQFQINKGEWVAIVGENGAGKSTFIEGMMDLIKTKGDRIWKVKNEKDDVSFLFQNPEYQFVTDSVEEEMAFGLVIRGGEEEEIQLKVNDALRLFNLDHVRHLHPFQLSIGQKRRLSVASSIIHKPSVILLDEPTFGQDARNTFSLLRQFETMREEGTTLIMVTHEEEIVHRLATRKIRIHNGRIKSDEKTKRGMQLEGVVT</sequence>
<dbReference type="GO" id="GO:0005524">
    <property type="term" value="F:ATP binding"/>
    <property type="evidence" value="ECO:0007669"/>
    <property type="project" value="UniProtKB-KW"/>
</dbReference>
<proteinExistence type="inferred from homology"/>
<evidence type="ECO:0000256" key="7">
    <source>
        <dbReference type="ARBA" id="ARBA00022967"/>
    </source>
</evidence>
<accession>A0A6N8CU90</accession>
<keyword evidence="8" id="KW-0472">Membrane</keyword>
<dbReference type="PANTHER" id="PTHR43553">
    <property type="entry name" value="HEAVY METAL TRANSPORTER"/>
    <property type="match status" value="1"/>
</dbReference>
<dbReference type="Pfam" id="PF00005">
    <property type="entry name" value="ABC_tran"/>
    <property type="match status" value="2"/>
</dbReference>
<dbReference type="InterPro" id="IPR027417">
    <property type="entry name" value="P-loop_NTPase"/>
</dbReference>
<dbReference type="GO" id="GO:0043190">
    <property type="term" value="C:ATP-binding cassette (ABC) transporter complex"/>
    <property type="evidence" value="ECO:0007669"/>
    <property type="project" value="TreeGrafter"/>
</dbReference>
<feature type="domain" description="ABC transporter" evidence="9">
    <location>
        <begin position="265"/>
        <end position="483"/>
    </location>
</feature>
<protein>
    <submittedName>
        <fullName evidence="10">ATP-binding cassette domain-containing protein</fullName>
    </submittedName>
</protein>
<dbReference type="CDD" id="cd03225">
    <property type="entry name" value="ABC_cobalt_CbiO_domain1"/>
    <property type="match status" value="2"/>
</dbReference>
<evidence type="ECO:0000313" key="10">
    <source>
        <dbReference type="EMBL" id="MTT32605.1"/>
    </source>
</evidence>
<evidence type="ECO:0000256" key="1">
    <source>
        <dbReference type="ARBA" id="ARBA00004202"/>
    </source>
</evidence>
<feature type="domain" description="ABC transporter" evidence="9">
    <location>
        <begin position="9"/>
        <end position="237"/>
    </location>
</feature>
<evidence type="ECO:0000256" key="8">
    <source>
        <dbReference type="ARBA" id="ARBA00023136"/>
    </source>
</evidence>
<dbReference type="SMART" id="SM00382">
    <property type="entry name" value="AAA"/>
    <property type="match status" value="2"/>
</dbReference>
<keyword evidence="3" id="KW-0813">Transport</keyword>
<evidence type="ECO:0000256" key="4">
    <source>
        <dbReference type="ARBA" id="ARBA00022475"/>
    </source>
</evidence>
<gene>
    <name evidence="10" type="ORF">GMB86_11370</name>
</gene>
<comment type="caution">
    <text evidence="10">The sequence shown here is derived from an EMBL/GenBank/DDBJ whole genome shotgun (WGS) entry which is preliminary data.</text>
</comment>
<dbReference type="EMBL" id="WNHB01000018">
    <property type="protein sequence ID" value="MTT32605.1"/>
    <property type="molecule type" value="Genomic_DNA"/>
</dbReference>
<dbReference type="PROSITE" id="PS00211">
    <property type="entry name" value="ABC_TRANSPORTER_1"/>
    <property type="match status" value="1"/>
</dbReference>
<dbReference type="GO" id="GO:0042626">
    <property type="term" value="F:ATPase-coupled transmembrane transporter activity"/>
    <property type="evidence" value="ECO:0007669"/>
    <property type="project" value="TreeGrafter"/>
</dbReference>
<dbReference type="RefSeq" id="WP_155220010.1">
    <property type="nucleotide sequence ID" value="NZ_WNHB01000018.1"/>
</dbReference>
<name>A0A6N8CU90_9BACI</name>
<dbReference type="AlphaFoldDB" id="A0A6N8CU90"/>
<evidence type="ECO:0000256" key="3">
    <source>
        <dbReference type="ARBA" id="ARBA00022448"/>
    </source>
</evidence>
<evidence type="ECO:0000256" key="5">
    <source>
        <dbReference type="ARBA" id="ARBA00022741"/>
    </source>
</evidence>
<dbReference type="InterPro" id="IPR003593">
    <property type="entry name" value="AAA+_ATPase"/>
</dbReference>
<evidence type="ECO:0000256" key="2">
    <source>
        <dbReference type="ARBA" id="ARBA00005417"/>
    </source>
</evidence>
<dbReference type="InterPro" id="IPR003439">
    <property type="entry name" value="ABC_transporter-like_ATP-bd"/>
</dbReference>
<keyword evidence="11" id="KW-1185">Reference proteome</keyword>
<dbReference type="GO" id="GO:0016887">
    <property type="term" value="F:ATP hydrolysis activity"/>
    <property type="evidence" value="ECO:0007669"/>
    <property type="project" value="InterPro"/>
</dbReference>
<comment type="subcellular location">
    <subcellularLocation>
        <location evidence="1">Cell membrane</location>
        <topology evidence="1">Peripheral membrane protein</topology>
    </subcellularLocation>
</comment>
<dbReference type="InterPro" id="IPR015856">
    <property type="entry name" value="ABC_transpr_CbiO/EcfA_su"/>
</dbReference>
<keyword evidence="4" id="KW-1003">Cell membrane</keyword>
<dbReference type="SUPFAM" id="SSF52540">
    <property type="entry name" value="P-loop containing nucleoside triphosphate hydrolases"/>
    <property type="match status" value="2"/>
</dbReference>